<dbReference type="KEGG" id="dpx:DAPPUDRAFT_340634"/>
<dbReference type="HOGENOM" id="CLU_2869848_0_0_1"/>
<accession>E9I4H1</accession>
<name>E9I4H1_DAPPU</name>
<protein>
    <submittedName>
        <fullName evidence="1">Uncharacterized protein</fullName>
    </submittedName>
</protein>
<evidence type="ECO:0000313" key="2">
    <source>
        <dbReference type="Proteomes" id="UP000000305"/>
    </source>
</evidence>
<keyword evidence="2" id="KW-1185">Reference proteome</keyword>
<organism evidence="1 2">
    <name type="scientific">Daphnia pulex</name>
    <name type="common">Water flea</name>
    <dbReference type="NCBI Taxonomy" id="6669"/>
    <lineage>
        <taxon>Eukaryota</taxon>
        <taxon>Metazoa</taxon>
        <taxon>Ecdysozoa</taxon>
        <taxon>Arthropoda</taxon>
        <taxon>Crustacea</taxon>
        <taxon>Branchiopoda</taxon>
        <taxon>Diplostraca</taxon>
        <taxon>Cladocera</taxon>
        <taxon>Anomopoda</taxon>
        <taxon>Daphniidae</taxon>
        <taxon>Daphnia</taxon>
    </lineage>
</organism>
<dbReference type="EMBL" id="GL735043">
    <property type="protein sequence ID" value="EFX61108.1"/>
    <property type="molecule type" value="Genomic_DNA"/>
</dbReference>
<dbReference type="Proteomes" id="UP000000305">
    <property type="component" value="Unassembled WGS sequence"/>
</dbReference>
<sequence length="64" mass="7122">MIFIARDKSKLTNNKPLSLIARTKVQEIEWQEATVALAKKATASNALGAYLKVYISGRRKVGME</sequence>
<proteinExistence type="predicted"/>
<dbReference type="InParanoid" id="E9I4H1"/>
<reference evidence="1 2" key="1">
    <citation type="journal article" date="2011" name="Science">
        <title>The ecoresponsive genome of Daphnia pulex.</title>
        <authorList>
            <person name="Colbourne J.K."/>
            <person name="Pfrender M.E."/>
            <person name="Gilbert D."/>
            <person name="Thomas W.K."/>
            <person name="Tucker A."/>
            <person name="Oakley T.H."/>
            <person name="Tokishita S."/>
            <person name="Aerts A."/>
            <person name="Arnold G.J."/>
            <person name="Basu M.K."/>
            <person name="Bauer D.J."/>
            <person name="Caceres C.E."/>
            <person name="Carmel L."/>
            <person name="Casola C."/>
            <person name="Choi J.H."/>
            <person name="Detter J.C."/>
            <person name="Dong Q."/>
            <person name="Dusheyko S."/>
            <person name="Eads B.D."/>
            <person name="Frohlich T."/>
            <person name="Geiler-Samerotte K.A."/>
            <person name="Gerlach D."/>
            <person name="Hatcher P."/>
            <person name="Jogdeo S."/>
            <person name="Krijgsveld J."/>
            <person name="Kriventseva E.V."/>
            <person name="Kultz D."/>
            <person name="Laforsch C."/>
            <person name="Lindquist E."/>
            <person name="Lopez J."/>
            <person name="Manak J.R."/>
            <person name="Muller J."/>
            <person name="Pangilinan J."/>
            <person name="Patwardhan R.P."/>
            <person name="Pitluck S."/>
            <person name="Pritham E.J."/>
            <person name="Rechtsteiner A."/>
            <person name="Rho M."/>
            <person name="Rogozin I.B."/>
            <person name="Sakarya O."/>
            <person name="Salamov A."/>
            <person name="Schaack S."/>
            <person name="Shapiro H."/>
            <person name="Shiga Y."/>
            <person name="Skalitzky C."/>
            <person name="Smith Z."/>
            <person name="Souvorov A."/>
            <person name="Sung W."/>
            <person name="Tang Z."/>
            <person name="Tsuchiya D."/>
            <person name="Tu H."/>
            <person name="Vos H."/>
            <person name="Wang M."/>
            <person name="Wolf Y.I."/>
            <person name="Yamagata H."/>
            <person name="Yamada T."/>
            <person name="Ye Y."/>
            <person name="Shaw J.R."/>
            <person name="Andrews J."/>
            <person name="Crease T.J."/>
            <person name="Tang H."/>
            <person name="Lucas S.M."/>
            <person name="Robertson H.M."/>
            <person name="Bork P."/>
            <person name="Koonin E.V."/>
            <person name="Zdobnov E.M."/>
            <person name="Grigoriev I.V."/>
            <person name="Lynch M."/>
            <person name="Boore J.L."/>
        </authorList>
    </citation>
    <scope>NUCLEOTIDE SEQUENCE [LARGE SCALE GENOMIC DNA]</scope>
</reference>
<gene>
    <name evidence="1" type="ORF">DAPPUDRAFT_340634</name>
</gene>
<evidence type="ECO:0000313" key="1">
    <source>
        <dbReference type="EMBL" id="EFX61108.1"/>
    </source>
</evidence>
<dbReference type="AlphaFoldDB" id="E9I4H1"/>